<evidence type="ECO:0000256" key="6">
    <source>
        <dbReference type="ARBA" id="ARBA00023098"/>
    </source>
</evidence>
<gene>
    <name evidence="9" type="ORF">ELS19_11365</name>
</gene>
<keyword evidence="2" id="KW-0808">Transferase</keyword>
<evidence type="ECO:0000256" key="2">
    <source>
        <dbReference type="ARBA" id="ARBA00022679"/>
    </source>
</evidence>
<proteinExistence type="inferred from homology"/>
<organism evidence="9 10">
    <name type="scientific">Halogeometricum borinquense</name>
    <dbReference type="NCBI Taxonomy" id="60847"/>
    <lineage>
        <taxon>Archaea</taxon>
        <taxon>Methanobacteriati</taxon>
        <taxon>Methanobacteriota</taxon>
        <taxon>Stenosarchaea group</taxon>
        <taxon>Halobacteria</taxon>
        <taxon>Halobacteriales</taxon>
        <taxon>Haloferacaceae</taxon>
        <taxon>Halogeometricum</taxon>
    </lineage>
</organism>
<dbReference type="InterPro" id="IPR037143">
    <property type="entry name" value="4-PPantetheinyl_Trfase_dom_sf"/>
</dbReference>
<dbReference type="InterPro" id="IPR004568">
    <property type="entry name" value="Ppantetheine-prot_Trfase_dom"/>
</dbReference>
<evidence type="ECO:0000256" key="4">
    <source>
        <dbReference type="ARBA" id="ARBA00022832"/>
    </source>
</evidence>
<dbReference type="NCBIfam" id="TIGR00556">
    <property type="entry name" value="pantethn_trn"/>
    <property type="match status" value="1"/>
</dbReference>
<evidence type="ECO:0000259" key="8">
    <source>
        <dbReference type="Pfam" id="PF01648"/>
    </source>
</evidence>
<dbReference type="Gene3D" id="3.90.470.20">
    <property type="entry name" value="4'-phosphopantetheinyl transferase domain"/>
    <property type="match status" value="1"/>
</dbReference>
<name>A0A482TRB2_9EURY</name>
<dbReference type="Pfam" id="PF01648">
    <property type="entry name" value="ACPS"/>
    <property type="match status" value="1"/>
</dbReference>
<evidence type="ECO:0000313" key="10">
    <source>
        <dbReference type="Proteomes" id="UP000294028"/>
    </source>
</evidence>
<evidence type="ECO:0000256" key="3">
    <source>
        <dbReference type="ARBA" id="ARBA00022723"/>
    </source>
</evidence>
<comment type="caution">
    <text evidence="9">The sequence shown here is derived from an EMBL/GenBank/DDBJ whole genome shotgun (WGS) entry which is preliminary data.</text>
</comment>
<dbReference type="SUPFAM" id="SSF56214">
    <property type="entry name" value="4'-phosphopantetheinyl transferase"/>
    <property type="match status" value="1"/>
</dbReference>
<keyword evidence="3" id="KW-0479">Metal-binding</keyword>
<dbReference type="GO" id="GO:0006633">
    <property type="term" value="P:fatty acid biosynthetic process"/>
    <property type="evidence" value="ECO:0007669"/>
    <property type="project" value="UniProtKB-KW"/>
</dbReference>
<accession>A0A482TRB2</accession>
<dbReference type="AlphaFoldDB" id="A0A482TRB2"/>
<sequence>MSDEAPDVARNTGPTVRHGVDVVAIDRIADLLAEFGDSFRGRVFTPAEQAYCEAQGDPPQHYAARWAAKEAFLKTLAGSSPGVPTAAIEIDRRPDGPRLSLAPVASDALDATLDACDVQPETADIAVSLTHDQTAGYAIGSVTVVGTARRTTNRRI</sequence>
<dbReference type="GO" id="GO:0000287">
    <property type="term" value="F:magnesium ion binding"/>
    <property type="evidence" value="ECO:0007669"/>
    <property type="project" value="InterPro"/>
</dbReference>
<keyword evidence="5" id="KW-0460">Magnesium</keyword>
<dbReference type="GO" id="GO:0008897">
    <property type="term" value="F:holo-[acyl-carrier-protein] synthase activity"/>
    <property type="evidence" value="ECO:0007669"/>
    <property type="project" value="InterPro"/>
</dbReference>
<keyword evidence="4" id="KW-0276">Fatty acid metabolism</keyword>
<dbReference type="InterPro" id="IPR008278">
    <property type="entry name" value="4-PPantetheinyl_Trfase_dom"/>
</dbReference>
<reference evidence="9 10" key="1">
    <citation type="submission" date="2018-12" db="EMBL/GenBank/DDBJ databases">
        <title>Genome analysis provides insights into bioremediation potentialities of Halogeometricum borinquense strain N11.</title>
        <authorList>
            <person name="Najjari A."/>
            <person name="Youssef N."/>
            <person name="Fhoula I."/>
            <person name="Ben Dhia O."/>
            <person name="Mahjoubi M."/>
            <person name="Ouzari H.I."/>
            <person name="Cherif A."/>
        </authorList>
    </citation>
    <scope>NUCLEOTIDE SEQUENCE [LARGE SCALE GENOMIC DNA]</scope>
    <source>
        <strain evidence="9 10">N11</strain>
    </source>
</reference>
<keyword evidence="1" id="KW-0444">Lipid biosynthesis</keyword>
<dbReference type="InterPro" id="IPR002582">
    <property type="entry name" value="ACPS"/>
</dbReference>
<keyword evidence="7" id="KW-0275">Fatty acid biosynthesis</keyword>
<protein>
    <submittedName>
        <fullName evidence="9">Holo-ACP synthase</fullName>
    </submittedName>
</protein>
<evidence type="ECO:0000256" key="7">
    <source>
        <dbReference type="ARBA" id="ARBA00023160"/>
    </source>
</evidence>
<dbReference type="Proteomes" id="UP000294028">
    <property type="component" value="Unassembled WGS sequence"/>
</dbReference>
<dbReference type="EMBL" id="RZHH01000002">
    <property type="protein sequence ID" value="RYJ14489.1"/>
    <property type="molecule type" value="Genomic_DNA"/>
</dbReference>
<dbReference type="RefSeq" id="WP_006053866.1">
    <property type="nucleotide sequence ID" value="NZ_RZHH01000002.1"/>
</dbReference>
<dbReference type="HAMAP" id="MF_00101">
    <property type="entry name" value="AcpS"/>
    <property type="match status" value="1"/>
</dbReference>
<keyword evidence="6" id="KW-0443">Lipid metabolism</keyword>
<evidence type="ECO:0000313" key="9">
    <source>
        <dbReference type="EMBL" id="RYJ14489.1"/>
    </source>
</evidence>
<feature type="domain" description="4'-phosphopantetheinyl transferase" evidence="8">
    <location>
        <begin position="19"/>
        <end position="97"/>
    </location>
</feature>
<evidence type="ECO:0000256" key="5">
    <source>
        <dbReference type="ARBA" id="ARBA00022842"/>
    </source>
</evidence>
<dbReference type="OMA" id="QAYCEAQ"/>
<dbReference type="GeneID" id="9992869"/>
<evidence type="ECO:0000256" key="1">
    <source>
        <dbReference type="ARBA" id="ARBA00022516"/>
    </source>
</evidence>